<comment type="caution">
    <text evidence="1">The sequence shown here is derived from an EMBL/GenBank/DDBJ whole genome shotgun (WGS) entry which is preliminary data.</text>
</comment>
<dbReference type="AlphaFoldDB" id="X1V1I0"/>
<proteinExistence type="predicted"/>
<organism evidence="1">
    <name type="scientific">marine sediment metagenome</name>
    <dbReference type="NCBI Taxonomy" id="412755"/>
    <lineage>
        <taxon>unclassified sequences</taxon>
        <taxon>metagenomes</taxon>
        <taxon>ecological metagenomes</taxon>
    </lineage>
</organism>
<gene>
    <name evidence="1" type="ORF">S12H4_52658</name>
</gene>
<protein>
    <submittedName>
        <fullName evidence="1">Uncharacterized protein</fullName>
    </submittedName>
</protein>
<dbReference type="EMBL" id="BARW01033431">
    <property type="protein sequence ID" value="GAJ09692.1"/>
    <property type="molecule type" value="Genomic_DNA"/>
</dbReference>
<feature type="non-terminal residue" evidence="1">
    <location>
        <position position="56"/>
    </location>
</feature>
<sequence length="56" mass="6537">MMKSFIKCVVGSLGYEIRRKKAAIRQSERRFQGYDLEQEAYESIAVVRSYTIVPYA</sequence>
<name>X1V1I0_9ZZZZ</name>
<accession>X1V1I0</accession>
<reference evidence="1" key="1">
    <citation type="journal article" date="2014" name="Front. Microbiol.">
        <title>High frequency of phylogenetically diverse reductive dehalogenase-homologous genes in deep subseafloor sedimentary metagenomes.</title>
        <authorList>
            <person name="Kawai M."/>
            <person name="Futagami T."/>
            <person name="Toyoda A."/>
            <person name="Takaki Y."/>
            <person name="Nishi S."/>
            <person name="Hori S."/>
            <person name="Arai W."/>
            <person name="Tsubouchi T."/>
            <person name="Morono Y."/>
            <person name="Uchiyama I."/>
            <person name="Ito T."/>
            <person name="Fujiyama A."/>
            <person name="Inagaki F."/>
            <person name="Takami H."/>
        </authorList>
    </citation>
    <scope>NUCLEOTIDE SEQUENCE</scope>
    <source>
        <strain evidence="1">Expedition CK06-06</strain>
    </source>
</reference>
<evidence type="ECO:0000313" key="1">
    <source>
        <dbReference type="EMBL" id="GAJ09692.1"/>
    </source>
</evidence>